<dbReference type="CDD" id="cd00603">
    <property type="entry name" value="IPT_PCSR"/>
    <property type="match status" value="1"/>
</dbReference>
<dbReference type="InterPro" id="IPR022409">
    <property type="entry name" value="PKD/Chitinase_dom"/>
</dbReference>
<dbReference type="Pfam" id="PF13585">
    <property type="entry name" value="CHU_C"/>
    <property type="match status" value="1"/>
</dbReference>
<dbReference type="RefSeq" id="WP_346758424.1">
    <property type="nucleotide sequence ID" value="NZ_JAUJEB010000002.1"/>
</dbReference>
<evidence type="ECO:0000313" key="5">
    <source>
        <dbReference type="Proteomes" id="UP001172083"/>
    </source>
</evidence>
<dbReference type="InterPro" id="IPR013517">
    <property type="entry name" value="FG-GAP"/>
</dbReference>
<dbReference type="SUPFAM" id="SSF69318">
    <property type="entry name" value="Integrin alpha N-terminal domain"/>
    <property type="match status" value="2"/>
</dbReference>
<comment type="caution">
    <text evidence="4">The sequence shown here is derived from an EMBL/GenBank/DDBJ whole genome shotgun (WGS) entry which is preliminary data.</text>
</comment>
<dbReference type="Gene3D" id="2.130.10.130">
    <property type="entry name" value="Integrin alpha, N-terminal"/>
    <property type="match status" value="2"/>
</dbReference>
<dbReference type="SUPFAM" id="SSF81296">
    <property type="entry name" value="E set domains"/>
    <property type="match status" value="1"/>
</dbReference>
<dbReference type="InterPro" id="IPR013783">
    <property type="entry name" value="Ig-like_fold"/>
</dbReference>
<feature type="signal peptide" evidence="2">
    <location>
        <begin position="1"/>
        <end position="23"/>
    </location>
</feature>
<dbReference type="Pfam" id="PF13517">
    <property type="entry name" value="FG-GAP_3"/>
    <property type="match status" value="3"/>
</dbReference>
<dbReference type="PANTHER" id="PTHR44103:SF1">
    <property type="entry name" value="PROPROTEIN CONVERTASE P"/>
    <property type="match status" value="1"/>
</dbReference>
<accession>A0ABT8L5R5</accession>
<evidence type="ECO:0000256" key="1">
    <source>
        <dbReference type="ARBA" id="ARBA00022729"/>
    </source>
</evidence>
<protein>
    <submittedName>
        <fullName evidence="4">FG-GAP-like repeat-containing protein</fullName>
    </submittedName>
</protein>
<keyword evidence="5" id="KW-1185">Reference proteome</keyword>
<dbReference type="SUPFAM" id="SSF49299">
    <property type="entry name" value="PKD domain"/>
    <property type="match status" value="1"/>
</dbReference>
<reference evidence="4" key="1">
    <citation type="submission" date="2023-06" db="EMBL/GenBank/DDBJ databases">
        <title>Genomic of Agaribacillus aureum.</title>
        <authorList>
            <person name="Wang G."/>
        </authorList>
    </citation>
    <scope>NUCLEOTIDE SEQUENCE</scope>
    <source>
        <strain evidence="4">BMA12</strain>
    </source>
</reference>
<proteinExistence type="predicted"/>
<dbReference type="NCBIfam" id="TIGR04131">
    <property type="entry name" value="Bac_Flav_CTERM"/>
    <property type="match status" value="1"/>
</dbReference>
<keyword evidence="1 2" id="KW-0732">Signal</keyword>
<dbReference type="SMART" id="SM00089">
    <property type="entry name" value="PKD"/>
    <property type="match status" value="1"/>
</dbReference>
<dbReference type="Pfam" id="PF01833">
    <property type="entry name" value="TIG"/>
    <property type="match status" value="1"/>
</dbReference>
<dbReference type="InterPro" id="IPR035986">
    <property type="entry name" value="PKD_dom_sf"/>
</dbReference>
<dbReference type="InterPro" id="IPR014756">
    <property type="entry name" value="Ig_E-set"/>
</dbReference>
<dbReference type="InterPro" id="IPR002909">
    <property type="entry name" value="IPT_dom"/>
</dbReference>
<evidence type="ECO:0000256" key="2">
    <source>
        <dbReference type="SAM" id="SignalP"/>
    </source>
</evidence>
<dbReference type="PANTHER" id="PTHR44103">
    <property type="entry name" value="PROPROTEIN CONVERTASE P"/>
    <property type="match status" value="1"/>
</dbReference>
<dbReference type="InterPro" id="IPR000601">
    <property type="entry name" value="PKD_dom"/>
</dbReference>
<dbReference type="Proteomes" id="UP001172083">
    <property type="component" value="Unassembled WGS sequence"/>
</dbReference>
<organism evidence="4 5">
    <name type="scientific">Agaribacillus aureus</name>
    <dbReference type="NCBI Taxonomy" id="3051825"/>
    <lineage>
        <taxon>Bacteria</taxon>
        <taxon>Pseudomonadati</taxon>
        <taxon>Bacteroidota</taxon>
        <taxon>Cytophagia</taxon>
        <taxon>Cytophagales</taxon>
        <taxon>Splendidivirgaceae</taxon>
        <taxon>Agaribacillus</taxon>
    </lineage>
</organism>
<dbReference type="InterPro" id="IPR026341">
    <property type="entry name" value="T9SS_type_B"/>
</dbReference>
<dbReference type="Gene3D" id="2.60.40.10">
    <property type="entry name" value="Immunoglobulins"/>
    <property type="match status" value="4"/>
</dbReference>
<evidence type="ECO:0000259" key="3">
    <source>
        <dbReference type="PROSITE" id="PS50093"/>
    </source>
</evidence>
<feature type="domain" description="PKD" evidence="3">
    <location>
        <begin position="738"/>
        <end position="802"/>
    </location>
</feature>
<dbReference type="InterPro" id="IPR028994">
    <property type="entry name" value="Integrin_alpha_N"/>
</dbReference>
<sequence length="1064" mass="113941">MKVSQVISIYFFLSIATMTYSWAQAPVVSHIDKLNGSLGETLAITGSNFGSNLADIRVFAGGAEANVTFVSDQFIEAEVPGGTTFSRVSVHNISSGLIGYSTDQFSLSFGGQNGVDATDFEAQDDYFAQRGLYDICMCDFNNDGLLDVAAANEQDNSVTLFTNNSTVGGINYSTGAIFIGSPTININCGDLNGDAKPDLVVSEGNNGNQLYIFQNTTVGSTISFSSQNITFSGAVLRRIEINDLDNNGKPELIISNSGSNKVLFLDNQSTLAGISFSPVIHEITIPQASRTMGLSVEDLNGDQLPEIVVNQFLTDNGNCFVIQNTSTPGNFQFNNIVELSIPGTMVNLKVGDIDGDGKRDIVATQLLSSAISIFLNETAVGAEPSFASPENFPANNKPWGLDFGDLDGDEKNDIVIGSISDNKQITVLNNNSTPGNLQFDRIVFNVTDINRNVKIGDVDGDAKPDIAFTSIDDTNLGTLASNLSILRNRQCVFPEIQNGDPVLVCNGNTERLFSTQEPGATYRWQKDSDPPVNTLVPYLDITDAGAYTVTLISNGGSCTVTSPSVTVNVDVGVIPGGIVVGSNSPVCIGDALNLTATGPAGTTFTWRGPNNFSSTQANPTITNFSDEMVGKYYVTPVLGNCQGVEEFTLAMSVGTPSLTISNLGSDEICQGENTTLTVNNDANFTYQWKKDGVNIGGALSHQYTVTENGSYTVAVGDITVPGCSPRETPAYEVIVYSAPVADFNVGSDLCSQTPVTFTNQSTVDANAVATYTWDFGDGNNSTQNDPQHTFSTAGNYNVRLRVDYQNLTCFNESTQSININETPTVEIVSENSVTNICEGDTVLLSISGTFDDISWSDGGESNSIQATNGGTFTVEVTDNDCVNTDDFVLNQLPVPDVVIDAETTTIKLGQSLLLTASGLQSYSWTPAVDTLISDPAIANPEVTPFETTTYMVEGINENGCFGQASITIEVREGKITDRINPHKLFSPNNDNIDDLWVIDGITNFPTCSISIFDQQGVKIFEANPYLNTWDGTYNGRELVQGVYYYVIECGSKDDRKAGAITLIR</sequence>
<name>A0ABT8L5R5_9BACT</name>
<dbReference type="CDD" id="cd00146">
    <property type="entry name" value="PKD"/>
    <property type="match status" value="1"/>
</dbReference>
<gene>
    <name evidence="4" type="ORF">QQ020_13540</name>
</gene>
<dbReference type="Pfam" id="PF18911">
    <property type="entry name" value="PKD_4"/>
    <property type="match status" value="1"/>
</dbReference>
<feature type="chain" id="PRO_5047099467" evidence="2">
    <location>
        <begin position="24"/>
        <end position="1064"/>
    </location>
</feature>
<dbReference type="EMBL" id="JAUJEB010000002">
    <property type="protein sequence ID" value="MDN5213084.1"/>
    <property type="molecule type" value="Genomic_DNA"/>
</dbReference>
<evidence type="ECO:0000313" key="4">
    <source>
        <dbReference type="EMBL" id="MDN5213084.1"/>
    </source>
</evidence>
<dbReference type="PROSITE" id="PS50093">
    <property type="entry name" value="PKD"/>
    <property type="match status" value="1"/>
</dbReference>